<evidence type="ECO:0000259" key="4">
    <source>
        <dbReference type="Pfam" id="PF00561"/>
    </source>
</evidence>
<evidence type="ECO:0000313" key="6">
    <source>
        <dbReference type="Proteomes" id="UP001222325"/>
    </source>
</evidence>
<dbReference type="InterPro" id="IPR029058">
    <property type="entry name" value="AB_hydrolase_fold"/>
</dbReference>
<dbReference type="InterPro" id="IPR002410">
    <property type="entry name" value="Peptidase_S33"/>
</dbReference>
<proteinExistence type="inferred from homology"/>
<sequence>MNDRTDPQHSRAPSMSPTTPPETYTLAGSIKVVERFFDLPLDYSDPLGRKLRIFARNLIPTHKAKTAQEEDNLPYLLYLQGGPGFECDLEGSLHISSVIHEHGYQTLWLDPRGTGLSTPFSAELVEGQSDAEIFNYLKHFRADNIVRDCEAIREILIGKKVDPEARKWTILGQSFGGFCALTYLSFFEQGLKEVFLTAGLTPFVDAPDTVFDCLMKKVIERNKLYYEKYPKDVYRVRQILKHLDDNHVRLPNGGLLSPERWLQLGIDFGMHGGIDRVHQLVLRAANDLELFNKLSYRLLHKIETKQECDSNPFYAILHEVIYCQGKAANWACSRILNDYPDFMWGHMKHEPDQTPIYFTGEMVFPEMLDEFQNLKSLKNVANMIAAYDEWPPLYDLEQLALNRVKITSATYFDDMYVDFQRAQETAARIGNLEQYISNQHLHSAIRKDPATILTVLFKISRREKD</sequence>
<gene>
    <name evidence="5" type="ORF">B0H15DRAFT_560449</name>
</gene>
<feature type="domain" description="AB hydrolase-1" evidence="4">
    <location>
        <begin position="76"/>
        <end position="209"/>
    </location>
</feature>
<keyword evidence="2" id="KW-0378">Hydrolase</keyword>
<dbReference type="SUPFAM" id="SSF53474">
    <property type="entry name" value="alpha/beta-Hydrolases"/>
    <property type="match status" value="1"/>
</dbReference>
<comment type="caution">
    <text evidence="5">The sequence shown here is derived from an EMBL/GenBank/DDBJ whole genome shotgun (WGS) entry which is preliminary data.</text>
</comment>
<organism evidence="5 6">
    <name type="scientific">Mycena belliarum</name>
    <dbReference type="NCBI Taxonomy" id="1033014"/>
    <lineage>
        <taxon>Eukaryota</taxon>
        <taxon>Fungi</taxon>
        <taxon>Dikarya</taxon>
        <taxon>Basidiomycota</taxon>
        <taxon>Agaricomycotina</taxon>
        <taxon>Agaricomycetes</taxon>
        <taxon>Agaricomycetidae</taxon>
        <taxon>Agaricales</taxon>
        <taxon>Marasmiineae</taxon>
        <taxon>Mycenaceae</taxon>
        <taxon>Mycena</taxon>
    </lineage>
</organism>
<evidence type="ECO:0000256" key="3">
    <source>
        <dbReference type="SAM" id="MobiDB-lite"/>
    </source>
</evidence>
<dbReference type="PRINTS" id="PR00793">
    <property type="entry name" value="PROAMNOPTASE"/>
</dbReference>
<feature type="region of interest" description="Disordered" evidence="3">
    <location>
        <begin position="1"/>
        <end position="22"/>
    </location>
</feature>
<dbReference type="GO" id="GO:0006508">
    <property type="term" value="P:proteolysis"/>
    <property type="evidence" value="ECO:0007669"/>
    <property type="project" value="InterPro"/>
</dbReference>
<dbReference type="InterPro" id="IPR000073">
    <property type="entry name" value="AB_hydrolase_1"/>
</dbReference>
<dbReference type="PANTHER" id="PTHR43248:SF2">
    <property type="entry name" value="PROLYL AMINOPEPTIDASE"/>
    <property type="match status" value="1"/>
</dbReference>
<dbReference type="AlphaFoldDB" id="A0AAD6XKL3"/>
<evidence type="ECO:0000313" key="5">
    <source>
        <dbReference type="EMBL" id="KAJ7077691.1"/>
    </source>
</evidence>
<evidence type="ECO:0000256" key="2">
    <source>
        <dbReference type="ARBA" id="ARBA00022801"/>
    </source>
</evidence>
<reference evidence="5" key="1">
    <citation type="submission" date="2023-03" db="EMBL/GenBank/DDBJ databases">
        <title>Massive genome expansion in bonnet fungi (Mycena s.s.) driven by repeated elements and novel gene families across ecological guilds.</title>
        <authorList>
            <consortium name="Lawrence Berkeley National Laboratory"/>
            <person name="Harder C.B."/>
            <person name="Miyauchi S."/>
            <person name="Viragh M."/>
            <person name="Kuo A."/>
            <person name="Thoen E."/>
            <person name="Andreopoulos B."/>
            <person name="Lu D."/>
            <person name="Skrede I."/>
            <person name="Drula E."/>
            <person name="Henrissat B."/>
            <person name="Morin E."/>
            <person name="Kohler A."/>
            <person name="Barry K."/>
            <person name="LaButti K."/>
            <person name="Morin E."/>
            <person name="Salamov A."/>
            <person name="Lipzen A."/>
            <person name="Mereny Z."/>
            <person name="Hegedus B."/>
            <person name="Baldrian P."/>
            <person name="Stursova M."/>
            <person name="Weitz H."/>
            <person name="Taylor A."/>
            <person name="Grigoriev I.V."/>
            <person name="Nagy L.G."/>
            <person name="Martin F."/>
            <person name="Kauserud H."/>
        </authorList>
    </citation>
    <scope>NUCLEOTIDE SEQUENCE</scope>
    <source>
        <strain evidence="5">CBHHK173m</strain>
    </source>
</reference>
<accession>A0AAD6XKL3</accession>
<dbReference type="Gene3D" id="3.40.50.1820">
    <property type="entry name" value="alpha/beta hydrolase"/>
    <property type="match status" value="1"/>
</dbReference>
<dbReference type="Pfam" id="PF00561">
    <property type="entry name" value="Abhydrolase_1"/>
    <property type="match status" value="1"/>
</dbReference>
<dbReference type="PANTHER" id="PTHR43248">
    <property type="entry name" value="2-SUCCINYL-6-HYDROXY-2,4-CYCLOHEXADIENE-1-CARBOXYLATE SYNTHASE"/>
    <property type="match status" value="1"/>
</dbReference>
<dbReference type="EMBL" id="JARJCN010000071">
    <property type="protein sequence ID" value="KAJ7077691.1"/>
    <property type="molecule type" value="Genomic_DNA"/>
</dbReference>
<comment type="similarity">
    <text evidence="1">Belongs to the peptidase S33 family.</text>
</comment>
<dbReference type="Proteomes" id="UP001222325">
    <property type="component" value="Unassembled WGS sequence"/>
</dbReference>
<keyword evidence="6" id="KW-1185">Reference proteome</keyword>
<dbReference type="InterPro" id="IPR051601">
    <property type="entry name" value="Serine_prot/Carboxylest_S33"/>
</dbReference>
<name>A0AAD6XKL3_9AGAR</name>
<dbReference type="GO" id="GO:0008233">
    <property type="term" value="F:peptidase activity"/>
    <property type="evidence" value="ECO:0007669"/>
    <property type="project" value="InterPro"/>
</dbReference>
<evidence type="ECO:0000256" key="1">
    <source>
        <dbReference type="ARBA" id="ARBA00010088"/>
    </source>
</evidence>
<protein>
    <submittedName>
        <fullName evidence="5">Alpha/beta-hydrolase</fullName>
    </submittedName>
</protein>